<sequence length="861" mass="96695">MSTGRHKMIVLLWLMMLSSSTSAATVDVLTQGQVMNSSQTIVSDGGVFELGFFSFELANSTTDQKRFYLGIWYKQATYPSNHTIIWVGNRDQPIITNSSCFLTINNDGNIVIYERGGVSIPITSIPPTTNVTATLLDSGNFVLRQNKNDVTTSTTSSLLWQSFDYPTHTSLPGVKIGYNTKTGKTRKLTSWKSLDDPSSGQYSLLIDPERTAQLLVLNGSQPLWTSGSWNNHYFRFIPEMAWSERIYTFTYISNGSENYFDIKILNNNSILTRYVMDISGKIQQLTWVESSQSWVKYWEQPKQQCDVYRHCGSNSICDKGHYPYCKCLDGFQPNNLREWNGGNWSGGCARRSALQCGDQDGFLPMKNMSLPLDPKVLQLQSVDDCRSSCLGICACNAYAYSNNQCLVWYSSLYNVRQADYNGEDLFLKLPAPEIKIYEESNNMDSRSSDHSRNRALSLGLALPMLALVLILGTTVYCWRKRKFIQKEKTDTADLDLMSFDFSTKTKATTRESSNTSKIESGGIWDVELPFFSFSSVCSATNNFSNANKIGQGGFGPVYKGTLQNRHEVAIKRLSARSCQGLEELKNETTLIAKLQHRNLVKLLGCCIDGEEKILIYEYMANKSLDLIIFDCKSQVKLSWEKRVNIIEGIAQGLLYLHQYSRLRIIHRDLKASNILLDDQLNPKISDFGMARIFGDNRTQANTNRIVGTYGYMSPEYAMEGLFSIKSDVYSFGVLLLEIISGQKNSSTFPSIDSSSSNLIGHVWYFWQNERESELIDPILGNSTSFAPSPTKYIQVALLCVQEKPSDRPTMSEVIAMLSSDFVMLPTPKQPAFSFGKGMDESSSSSAIPYSINDVTVSLTAR</sequence>
<comment type="catalytic activity">
    <reaction evidence="11">
        <text>L-seryl-[protein] + ATP = O-phospho-L-seryl-[protein] + ADP + H(+)</text>
        <dbReference type="Rhea" id="RHEA:17989"/>
        <dbReference type="Rhea" id="RHEA-COMP:9863"/>
        <dbReference type="Rhea" id="RHEA-COMP:11604"/>
        <dbReference type="ChEBI" id="CHEBI:15378"/>
        <dbReference type="ChEBI" id="CHEBI:29999"/>
        <dbReference type="ChEBI" id="CHEBI:30616"/>
        <dbReference type="ChEBI" id="CHEBI:83421"/>
        <dbReference type="ChEBI" id="CHEBI:456216"/>
        <dbReference type="EC" id="2.7.11.1"/>
    </reaction>
</comment>
<dbReference type="Gene3D" id="1.10.510.10">
    <property type="entry name" value="Transferase(Phosphotransferase) domain 1"/>
    <property type="match status" value="1"/>
</dbReference>
<dbReference type="FunFam" id="3.30.200.20:FF:000951">
    <property type="entry name" value="Uncharacterized protein"/>
    <property type="match status" value="1"/>
</dbReference>
<evidence type="ECO:0000256" key="10">
    <source>
        <dbReference type="ARBA" id="ARBA00023180"/>
    </source>
</evidence>
<dbReference type="PIRSF" id="PIRSF000641">
    <property type="entry name" value="SRK"/>
    <property type="match status" value="1"/>
</dbReference>
<evidence type="ECO:0000256" key="2">
    <source>
        <dbReference type="ARBA" id="ARBA00022475"/>
    </source>
</evidence>
<dbReference type="SMART" id="SM00473">
    <property type="entry name" value="PAN_AP"/>
    <property type="match status" value="1"/>
</dbReference>
<organism evidence="17 18">
    <name type="scientific">Stephania japonica</name>
    <dbReference type="NCBI Taxonomy" id="461633"/>
    <lineage>
        <taxon>Eukaryota</taxon>
        <taxon>Viridiplantae</taxon>
        <taxon>Streptophyta</taxon>
        <taxon>Embryophyta</taxon>
        <taxon>Tracheophyta</taxon>
        <taxon>Spermatophyta</taxon>
        <taxon>Magnoliopsida</taxon>
        <taxon>Ranunculales</taxon>
        <taxon>Menispermaceae</taxon>
        <taxon>Menispermoideae</taxon>
        <taxon>Cissampelideae</taxon>
        <taxon>Stephania</taxon>
    </lineage>
</organism>
<dbReference type="InterPro" id="IPR000858">
    <property type="entry name" value="S_locus_glycoprot_dom"/>
</dbReference>
<dbReference type="FunFam" id="1.10.510.10:FF:000060">
    <property type="entry name" value="G-type lectin S-receptor-like serine/threonine-protein kinase"/>
    <property type="match status" value="1"/>
</dbReference>
<keyword evidence="4 11" id="KW-0808">Transferase</keyword>
<dbReference type="AlphaFoldDB" id="A0AAP0IIL0"/>
<gene>
    <name evidence="17" type="ORF">Sjap_015090</name>
</gene>
<evidence type="ECO:0000256" key="3">
    <source>
        <dbReference type="ARBA" id="ARBA00022527"/>
    </source>
</evidence>
<proteinExistence type="inferred from homology"/>
<dbReference type="SMART" id="SM00220">
    <property type="entry name" value="S_TKc"/>
    <property type="match status" value="1"/>
</dbReference>
<dbReference type="SUPFAM" id="SSF51110">
    <property type="entry name" value="alpha-D-mannose-specific plant lectins"/>
    <property type="match status" value="1"/>
</dbReference>
<evidence type="ECO:0000256" key="4">
    <source>
        <dbReference type="ARBA" id="ARBA00022679"/>
    </source>
</evidence>
<dbReference type="Pfam" id="PF08276">
    <property type="entry name" value="PAN_2"/>
    <property type="match status" value="1"/>
</dbReference>
<feature type="chain" id="PRO_5043033538" description="Receptor-like serine/threonine-protein kinase" evidence="13">
    <location>
        <begin position="24"/>
        <end position="861"/>
    </location>
</feature>
<dbReference type="PANTHER" id="PTHR27002:SF925">
    <property type="entry name" value="RECEPTOR-LIKE SERINE_THREONINE-PROTEIN KINASE"/>
    <property type="match status" value="1"/>
</dbReference>
<evidence type="ECO:0000256" key="9">
    <source>
        <dbReference type="ARBA" id="ARBA00023157"/>
    </source>
</evidence>
<protein>
    <recommendedName>
        <fullName evidence="11">Receptor-like serine/threonine-protein kinase</fullName>
        <ecNumber evidence="11">2.7.11.1</ecNumber>
    </recommendedName>
</protein>
<evidence type="ECO:0000259" key="16">
    <source>
        <dbReference type="PROSITE" id="PS50948"/>
    </source>
</evidence>
<keyword evidence="18" id="KW-1185">Reference proteome</keyword>
<reference evidence="17 18" key="1">
    <citation type="submission" date="2024-01" db="EMBL/GenBank/DDBJ databases">
        <title>Genome assemblies of Stephania.</title>
        <authorList>
            <person name="Yang L."/>
        </authorList>
    </citation>
    <scope>NUCLEOTIDE SEQUENCE [LARGE SCALE GENOMIC DNA]</scope>
    <source>
        <strain evidence="17">QJT</strain>
        <tissue evidence="17">Leaf</tissue>
    </source>
</reference>
<evidence type="ECO:0000256" key="8">
    <source>
        <dbReference type="ARBA" id="ARBA00022840"/>
    </source>
</evidence>
<keyword evidence="3 11" id="KW-0723">Serine/threonine-protein kinase</keyword>
<comment type="catalytic activity">
    <reaction evidence="11">
        <text>L-threonyl-[protein] + ATP = O-phospho-L-threonyl-[protein] + ADP + H(+)</text>
        <dbReference type="Rhea" id="RHEA:46608"/>
        <dbReference type="Rhea" id="RHEA-COMP:11060"/>
        <dbReference type="Rhea" id="RHEA-COMP:11605"/>
        <dbReference type="ChEBI" id="CHEBI:15378"/>
        <dbReference type="ChEBI" id="CHEBI:30013"/>
        <dbReference type="ChEBI" id="CHEBI:30616"/>
        <dbReference type="ChEBI" id="CHEBI:61977"/>
        <dbReference type="ChEBI" id="CHEBI:456216"/>
        <dbReference type="EC" id="2.7.11.1"/>
    </reaction>
</comment>
<keyword evidence="6 11" id="KW-0547">Nucleotide-binding</keyword>
<feature type="domain" description="Bulb-type lectin" evidence="15">
    <location>
        <begin position="26"/>
        <end position="156"/>
    </location>
</feature>
<comment type="subcellular location">
    <subcellularLocation>
        <location evidence="1">Cell membrane</location>
        <topology evidence="1">Single-pass type I membrane protein</topology>
    </subcellularLocation>
</comment>
<comment type="caution">
    <text evidence="17">The sequence shown here is derived from an EMBL/GenBank/DDBJ whole genome shotgun (WGS) entry which is preliminary data.</text>
</comment>
<dbReference type="Pfam" id="PF07714">
    <property type="entry name" value="PK_Tyr_Ser-Thr"/>
    <property type="match status" value="1"/>
</dbReference>
<dbReference type="CDD" id="cd00028">
    <property type="entry name" value="B_lectin"/>
    <property type="match status" value="1"/>
</dbReference>
<evidence type="ECO:0000259" key="14">
    <source>
        <dbReference type="PROSITE" id="PS50011"/>
    </source>
</evidence>
<keyword evidence="7 11" id="KW-0418">Kinase</keyword>
<dbReference type="SUPFAM" id="SSF56112">
    <property type="entry name" value="Protein kinase-like (PK-like)"/>
    <property type="match status" value="1"/>
</dbReference>
<evidence type="ECO:0000256" key="11">
    <source>
        <dbReference type="PIRNR" id="PIRNR000641"/>
    </source>
</evidence>
<dbReference type="InterPro" id="IPR003609">
    <property type="entry name" value="Pan_app"/>
</dbReference>
<feature type="signal peptide" evidence="13">
    <location>
        <begin position="1"/>
        <end position="23"/>
    </location>
</feature>
<feature type="domain" description="Protein kinase" evidence="14">
    <location>
        <begin position="543"/>
        <end position="822"/>
    </location>
</feature>
<evidence type="ECO:0000313" key="18">
    <source>
        <dbReference type="Proteomes" id="UP001417504"/>
    </source>
</evidence>
<dbReference type="PROSITE" id="PS50948">
    <property type="entry name" value="PAN"/>
    <property type="match status" value="1"/>
</dbReference>
<dbReference type="InterPro" id="IPR024171">
    <property type="entry name" value="SRK-like_kinase"/>
</dbReference>
<keyword evidence="5 13" id="KW-0732">Signal</keyword>
<keyword evidence="9" id="KW-1015">Disulfide bond</keyword>
<dbReference type="EMBL" id="JBBNAE010000006">
    <property type="protein sequence ID" value="KAK9116143.1"/>
    <property type="molecule type" value="Genomic_DNA"/>
</dbReference>
<dbReference type="Pfam" id="PF00954">
    <property type="entry name" value="S_locus_glycop"/>
    <property type="match status" value="1"/>
</dbReference>
<feature type="transmembrane region" description="Helical" evidence="12">
    <location>
        <begin position="455"/>
        <end position="478"/>
    </location>
</feature>
<dbReference type="Pfam" id="PF01453">
    <property type="entry name" value="B_lectin"/>
    <property type="match status" value="1"/>
</dbReference>
<evidence type="ECO:0000256" key="13">
    <source>
        <dbReference type="SAM" id="SignalP"/>
    </source>
</evidence>
<evidence type="ECO:0000313" key="17">
    <source>
        <dbReference type="EMBL" id="KAK9116143.1"/>
    </source>
</evidence>
<dbReference type="PANTHER" id="PTHR27002">
    <property type="entry name" value="RECEPTOR-LIKE SERINE/THREONINE-PROTEIN KINASE SD1-8"/>
    <property type="match status" value="1"/>
</dbReference>
<evidence type="ECO:0000259" key="15">
    <source>
        <dbReference type="PROSITE" id="PS50927"/>
    </source>
</evidence>
<dbReference type="CDD" id="cd01098">
    <property type="entry name" value="PAN_AP_plant"/>
    <property type="match status" value="1"/>
</dbReference>
<dbReference type="GO" id="GO:0005886">
    <property type="term" value="C:plasma membrane"/>
    <property type="evidence" value="ECO:0007669"/>
    <property type="project" value="UniProtKB-SubCell"/>
</dbReference>
<evidence type="ECO:0000256" key="5">
    <source>
        <dbReference type="ARBA" id="ARBA00022729"/>
    </source>
</evidence>
<keyword evidence="2" id="KW-1003">Cell membrane</keyword>
<keyword evidence="12" id="KW-1133">Transmembrane helix</keyword>
<dbReference type="InterPro" id="IPR001480">
    <property type="entry name" value="Bulb-type_lectin_dom"/>
</dbReference>
<keyword evidence="12" id="KW-0812">Transmembrane</keyword>
<dbReference type="PROSITE" id="PS00108">
    <property type="entry name" value="PROTEIN_KINASE_ST"/>
    <property type="match status" value="1"/>
</dbReference>
<dbReference type="InterPro" id="IPR011009">
    <property type="entry name" value="Kinase-like_dom_sf"/>
</dbReference>
<comment type="similarity">
    <text evidence="11">Belongs to the protein kinase superfamily. Ser/Thr protein kinase family.</text>
</comment>
<accession>A0AAP0IIL0</accession>
<evidence type="ECO:0000256" key="12">
    <source>
        <dbReference type="SAM" id="Phobius"/>
    </source>
</evidence>
<dbReference type="Gene3D" id="3.30.200.20">
    <property type="entry name" value="Phosphorylase Kinase, domain 1"/>
    <property type="match status" value="1"/>
</dbReference>
<dbReference type="GO" id="GO:0005524">
    <property type="term" value="F:ATP binding"/>
    <property type="evidence" value="ECO:0007669"/>
    <property type="project" value="UniProtKB-KW"/>
</dbReference>
<dbReference type="GO" id="GO:0048544">
    <property type="term" value="P:recognition of pollen"/>
    <property type="evidence" value="ECO:0007669"/>
    <property type="project" value="InterPro"/>
</dbReference>
<dbReference type="GO" id="GO:0004674">
    <property type="term" value="F:protein serine/threonine kinase activity"/>
    <property type="evidence" value="ECO:0007669"/>
    <property type="project" value="UniProtKB-KW"/>
</dbReference>
<evidence type="ECO:0000256" key="6">
    <source>
        <dbReference type="ARBA" id="ARBA00022741"/>
    </source>
</evidence>
<dbReference type="Proteomes" id="UP001417504">
    <property type="component" value="Unassembled WGS sequence"/>
</dbReference>
<dbReference type="PROSITE" id="PS50011">
    <property type="entry name" value="PROTEIN_KINASE_DOM"/>
    <property type="match status" value="1"/>
</dbReference>
<dbReference type="Gene3D" id="2.90.10.10">
    <property type="entry name" value="Bulb-type lectin domain"/>
    <property type="match status" value="1"/>
</dbReference>
<keyword evidence="12" id="KW-0472">Membrane</keyword>
<keyword evidence="10" id="KW-0325">Glycoprotein</keyword>
<dbReference type="SMART" id="SM00108">
    <property type="entry name" value="B_lectin"/>
    <property type="match status" value="1"/>
</dbReference>
<name>A0AAP0IIL0_9MAGN</name>
<dbReference type="InterPro" id="IPR001245">
    <property type="entry name" value="Ser-Thr/Tyr_kinase_cat_dom"/>
</dbReference>
<dbReference type="InterPro" id="IPR036426">
    <property type="entry name" value="Bulb-type_lectin_dom_sf"/>
</dbReference>
<dbReference type="PROSITE" id="PS50927">
    <property type="entry name" value="BULB_LECTIN"/>
    <property type="match status" value="1"/>
</dbReference>
<evidence type="ECO:0000256" key="1">
    <source>
        <dbReference type="ARBA" id="ARBA00004251"/>
    </source>
</evidence>
<dbReference type="InterPro" id="IPR000719">
    <property type="entry name" value="Prot_kinase_dom"/>
</dbReference>
<dbReference type="InterPro" id="IPR008271">
    <property type="entry name" value="Ser/Thr_kinase_AS"/>
</dbReference>
<feature type="domain" description="Apple" evidence="16">
    <location>
        <begin position="356"/>
        <end position="431"/>
    </location>
</feature>
<evidence type="ECO:0000256" key="7">
    <source>
        <dbReference type="ARBA" id="ARBA00022777"/>
    </source>
</evidence>
<keyword evidence="8 11" id="KW-0067">ATP-binding</keyword>
<dbReference type="EC" id="2.7.11.1" evidence="11"/>
<dbReference type="CDD" id="cd14066">
    <property type="entry name" value="STKc_IRAK"/>
    <property type="match status" value="1"/>
</dbReference>